<dbReference type="SUPFAM" id="SSF49785">
    <property type="entry name" value="Galactose-binding domain-like"/>
    <property type="match status" value="1"/>
</dbReference>
<proteinExistence type="predicted"/>
<feature type="chain" id="PRO_5039141178" description="P/Homo B domain-containing protein" evidence="3">
    <location>
        <begin position="34"/>
        <end position="453"/>
    </location>
</feature>
<feature type="domain" description="P/Homo B" evidence="4">
    <location>
        <begin position="35"/>
        <end position="201"/>
    </location>
</feature>
<dbReference type="AlphaFoldDB" id="A0A9E7C1Y8"/>
<dbReference type="GO" id="GO:0005975">
    <property type="term" value="P:carbohydrate metabolic process"/>
    <property type="evidence" value="ECO:0007669"/>
    <property type="project" value="UniProtKB-ARBA"/>
</dbReference>
<name>A0A9E7C1Y8_9ACTN</name>
<dbReference type="InterPro" id="IPR002884">
    <property type="entry name" value="P_dom"/>
</dbReference>
<dbReference type="GO" id="GO:0004252">
    <property type="term" value="F:serine-type endopeptidase activity"/>
    <property type="evidence" value="ECO:0007669"/>
    <property type="project" value="InterPro"/>
</dbReference>
<organism evidence="5 6">
    <name type="scientific">Capillimicrobium parvum</name>
    <dbReference type="NCBI Taxonomy" id="2884022"/>
    <lineage>
        <taxon>Bacteria</taxon>
        <taxon>Bacillati</taxon>
        <taxon>Actinomycetota</taxon>
        <taxon>Thermoleophilia</taxon>
        <taxon>Solirubrobacterales</taxon>
        <taxon>Capillimicrobiaceae</taxon>
        <taxon>Capillimicrobium</taxon>
    </lineage>
</organism>
<gene>
    <name evidence="5" type="ORF">DSM104329_03324</name>
</gene>
<dbReference type="InterPro" id="IPR014756">
    <property type="entry name" value="Ig_E-set"/>
</dbReference>
<dbReference type="PROSITE" id="PS51829">
    <property type="entry name" value="P_HOMO_B"/>
    <property type="match status" value="1"/>
</dbReference>
<evidence type="ECO:0000313" key="5">
    <source>
        <dbReference type="EMBL" id="UGS36913.1"/>
    </source>
</evidence>
<dbReference type="InterPro" id="IPR002909">
    <property type="entry name" value="IPT_dom"/>
</dbReference>
<evidence type="ECO:0000256" key="2">
    <source>
        <dbReference type="ARBA" id="ARBA00022801"/>
    </source>
</evidence>
<dbReference type="InterPro" id="IPR013783">
    <property type="entry name" value="Ig-like_fold"/>
</dbReference>
<keyword evidence="3" id="KW-0732">Signal</keyword>
<keyword evidence="1" id="KW-0645">Protease</keyword>
<evidence type="ECO:0000259" key="4">
    <source>
        <dbReference type="PROSITE" id="PS51829"/>
    </source>
</evidence>
<dbReference type="SUPFAM" id="SSF81296">
    <property type="entry name" value="E set domains"/>
    <property type="match status" value="2"/>
</dbReference>
<keyword evidence="2" id="KW-0378">Hydrolase</keyword>
<dbReference type="GO" id="GO:0006508">
    <property type="term" value="P:proteolysis"/>
    <property type="evidence" value="ECO:0007669"/>
    <property type="project" value="UniProtKB-KW"/>
</dbReference>
<dbReference type="SMART" id="SM00429">
    <property type="entry name" value="IPT"/>
    <property type="match status" value="2"/>
</dbReference>
<dbReference type="Gene3D" id="2.60.40.10">
    <property type="entry name" value="Immunoglobulins"/>
    <property type="match status" value="2"/>
</dbReference>
<dbReference type="KEGG" id="sbae:DSM104329_03324"/>
<dbReference type="InterPro" id="IPR008979">
    <property type="entry name" value="Galactose-bd-like_sf"/>
</dbReference>
<accession>A0A9E7C1Y8</accession>
<dbReference type="RefSeq" id="WP_259310975.1">
    <property type="nucleotide sequence ID" value="NZ_CP087164.1"/>
</dbReference>
<dbReference type="Gene3D" id="2.60.120.260">
    <property type="entry name" value="Galactose-binding domain-like"/>
    <property type="match status" value="1"/>
</dbReference>
<keyword evidence="6" id="KW-1185">Reference proteome</keyword>
<dbReference type="EMBL" id="CP087164">
    <property type="protein sequence ID" value="UGS36913.1"/>
    <property type="molecule type" value="Genomic_DNA"/>
</dbReference>
<dbReference type="CDD" id="cd00102">
    <property type="entry name" value="IPT"/>
    <property type="match status" value="2"/>
</dbReference>
<dbReference type="Proteomes" id="UP001162834">
    <property type="component" value="Chromosome"/>
</dbReference>
<sequence>MDTDKPGTKRRGLGAALLVAVLALALFAPSAGAQVFPNQTLIRIPATGTQGPATPYPSTINVTGMTGAVTNVTATITGFSHTFPSDVDILLVGPSGQNVVLLADTGGSTDVNNATITFNQASLNSVPTPIVPGTFRPTNGGAFTGPAPAPPPPYGSSLAIFNGTVPNGAWNLFVFDDAAGDTGQITLGWSLDVTTNGPTISSFAPATGPAGTPIVITGTNLTGATAVTFGGVPAAAFTVNSPTTITATVPANAVSGPITVTTPNGSASSTANFAVSPPPTITSFTPTSGKVGTQITVTGTNLTGATALTVGGAAATGVTVSSPTQLTATIPPGAGAGTLQVTTPGGSGSSSSAFQVIHSRRVSLSLTRTRARGSVTATDGFTKCASGIPIQLQVRSRGRWRRVSSDLTTTTGRFSFSNSAAGRYRAVAPHANLSSGDICNRGASSSARRSSRR</sequence>
<evidence type="ECO:0000256" key="1">
    <source>
        <dbReference type="ARBA" id="ARBA00022670"/>
    </source>
</evidence>
<reference evidence="5" key="1">
    <citation type="journal article" date="2022" name="Int. J. Syst. Evol. Microbiol.">
        <title>Pseudomonas aegrilactucae sp. nov. and Pseudomonas morbosilactucae sp. nov., pathogens causing bacterial rot of lettuce in Japan.</title>
        <authorList>
            <person name="Sawada H."/>
            <person name="Fujikawa T."/>
            <person name="Satou M."/>
        </authorList>
    </citation>
    <scope>NUCLEOTIDE SEQUENCE</scope>
    <source>
        <strain evidence="5">0166_1</strain>
    </source>
</reference>
<evidence type="ECO:0000256" key="3">
    <source>
        <dbReference type="SAM" id="SignalP"/>
    </source>
</evidence>
<dbReference type="Pfam" id="PF01833">
    <property type="entry name" value="TIG"/>
    <property type="match status" value="2"/>
</dbReference>
<protein>
    <recommendedName>
        <fullName evidence="4">P/Homo B domain-containing protein</fullName>
    </recommendedName>
</protein>
<feature type="signal peptide" evidence="3">
    <location>
        <begin position="1"/>
        <end position="33"/>
    </location>
</feature>
<evidence type="ECO:0000313" key="6">
    <source>
        <dbReference type="Proteomes" id="UP001162834"/>
    </source>
</evidence>